<dbReference type="EMBL" id="CP029619">
    <property type="protein sequence ID" value="AWN81687.1"/>
    <property type="molecule type" value="Genomic_DNA"/>
</dbReference>
<proteinExistence type="predicted"/>
<keyword evidence="2" id="KW-1185">Reference proteome</keyword>
<sequence>MFIEKKDLEKGRYKVGIGYRLKRSAPRSFILKTE</sequence>
<evidence type="ECO:0000313" key="2">
    <source>
        <dbReference type="Proteomes" id="UP000245872"/>
    </source>
</evidence>
<protein>
    <submittedName>
        <fullName evidence="1">Uncharacterized protein</fullName>
    </submittedName>
</protein>
<evidence type="ECO:0000313" key="1">
    <source>
        <dbReference type="EMBL" id="AWN81687.1"/>
    </source>
</evidence>
<dbReference type="KEGG" id="cher:DK880_00359"/>
<dbReference type="AlphaFoldDB" id="A0A2Z3L8C2"/>
<reference evidence="1 2" key="1">
    <citation type="submission" date="2018-05" db="EMBL/GenBank/DDBJ databases">
        <title>Candidatus Cardinium hertigii Genome Assembly.</title>
        <authorList>
            <person name="Showmaker K.C."/>
            <person name="Walden K.O."/>
            <person name="Fields C.J."/>
            <person name="Lambert K.N."/>
            <person name="Hudson M.E."/>
        </authorList>
    </citation>
    <scope>NUCLEOTIDE SEQUENCE [LARGE SCALE GENOMIC DNA]</scope>
    <source>
        <strain evidence="2">cHgTN10</strain>
    </source>
</reference>
<name>A0A2Z3L8C2_9BACT</name>
<dbReference type="Proteomes" id="UP000245872">
    <property type="component" value="Chromosome"/>
</dbReference>
<gene>
    <name evidence="1" type="ORF">DK880_00359</name>
</gene>
<accession>A0A2Z3L8C2</accession>
<organism evidence="1 2">
    <name type="scientific">Candidatus Cardinium hertigii</name>
    <dbReference type="NCBI Taxonomy" id="247481"/>
    <lineage>
        <taxon>Bacteria</taxon>
        <taxon>Pseudomonadati</taxon>
        <taxon>Bacteroidota</taxon>
        <taxon>Cytophagia</taxon>
        <taxon>Cytophagales</taxon>
        <taxon>Amoebophilaceae</taxon>
        <taxon>Candidatus Cardinium</taxon>
    </lineage>
</organism>